<protein>
    <recommendedName>
        <fullName evidence="3">Polyketide cyclase / dehydrase and lipid transport</fullName>
    </recommendedName>
</protein>
<dbReference type="InterPro" id="IPR019587">
    <property type="entry name" value="Polyketide_cyclase/dehydratase"/>
</dbReference>
<dbReference type="InterPro" id="IPR023393">
    <property type="entry name" value="START-like_dom_sf"/>
</dbReference>
<comment type="caution">
    <text evidence="1">The sequence shown here is derived from an EMBL/GenBank/DDBJ whole genome shotgun (WGS) entry which is preliminary data.</text>
</comment>
<dbReference type="EMBL" id="JAANOU010000001">
    <property type="protein sequence ID" value="NIH82197.1"/>
    <property type="molecule type" value="Genomic_DNA"/>
</dbReference>
<proteinExistence type="predicted"/>
<dbReference type="Pfam" id="PF10604">
    <property type="entry name" value="Polyketide_cyc2"/>
    <property type="match status" value="1"/>
</dbReference>
<dbReference type="RefSeq" id="WP_167119080.1">
    <property type="nucleotide sequence ID" value="NZ_JAANOU010000001.1"/>
</dbReference>
<evidence type="ECO:0000313" key="1">
    <source>
        <dbReference type="EMBL" id="NIH82197.1"/>
    </source>
</evidence>
<sequence length="141" mass="15559">MIALRVSGELACSAERAWALVADYGQDPRWRAGVTTMNPQPPGIVTPGTTTEEVLRFGGRTYRSGGLVTSVDPGREFSWRTTSGLRASGGRILEPLDDRRTRLTLHAQVRPPGILRLFEPVLTPLLRRQLLADIGRLTRLV</sequence>
<organism evidence="1 2">
    <name type="scientific">Amycolatopsis viridis</name>
    <dbReference type="NCBI Taxonomy" id="185678"/>
    <lineage>
        <taxon>Bacteria</taxon>
        <taxon>Bacillati</taxon>
        <taxon>Actinomycetota</taxon>
        <taxon>Actinomycetes</taxon>
        <taxon>Pseudonocardiales</taxon>
        <taxon>Pseudonocardiaceae</taxon>
        <taxon>Amycolatopsis</taxon>
    </lineage>
</organism>
<dbReference type="Proteomes" id="UP000754495">
    <property type="component" value="Unassembled WGS sequence"/>
</dbReference>
<gene>
    <name evidence="1" type="ORF">FHX46_004727</name>
</gene>
<evidence type="ECO:0008006" key="3">
    <source>
        <dbReference type="Google" id="ProtNLM"/>
    </source>
</evidence>
<dbReference type="Gene3D" id="3.30.530.20">
    <property type="match status" value="1"/>
</dbReference>
<evidence type="ECO:0000313" key="2">
    <source>
        <dbReference type="Proteomes" id="UP000754495"/>
    </source>
</evidence>
<reference evidence="1 2" key="1">
    <citation type="submission" date="2020-03" db="EMBL/GenBank/DDBJ databases">
        <title>Sequencing the genomes of 1000 actinobacteria strains.</title>
        <authorList>
            <person name="Klenk H.-P."/>
        </authorList>
    </citation>
    <scope>NUCLEOTIDE SEQUENCE [LARGE SCALE GENOMIC DNA]</scope>
    <source>
        <strain evidence="1 2">DSM 45668</strain>
    </source>
</reference>
<keyword evidence="2" id="KW-1185">Reference proteome</keyword>
<accession>A0ABX0SZ10</accession>
<name>A0ABX0SZ10_9PSEU</name>
<dbReference type="SUPFAM" id="SSF55961">
    <property type="entry name" value="Bet v1-like"/>
    <property type="match status" value="1"/>
</dbReference>